<feature type="region of interest" description="Disordered" evidence="3">
    <location>
        <begin position="1"/>
        <end position="25"/>
    </location>
</feature>
<feature type="compositionally biased region" description="Low complexity" evidence="3">
    <location>
        <begin position="1"/>
        <end position="16"/>
    </location>
</feature>
<dbReference type="PROSITE" id="PS50084">
    <property type="entry name" value="KH_TYPE_1"/>
    <property type="match status" value="3"/>
</dbReference>
<dbReference type="CDD" id="cd22460">
    <property type="entry name" value="KH-I_PEPPER_rpt2_like"/>
    <property type="match status" value="1"/>
</dbReference>
<dbReference type="PANTHER" id="PTHR10288">
    <property type="entry name" value="KH DOMAIN CONTAINING RNA BINDING PROTEIN"/>
    <property type="match status" value="1"/>
</dbReference>
<dbReference type="CDD" id="cd22459">
    <property type="entry name" value="KH-I_PEPPER_rpt1_like"/>
    <property type="match status" value="1"/>
</dbReference>
<dbReference type="InterPro" id="IPR036612">
    <property type="entry name" value="KH_dom_type_1_sf"/>
</dbReference>
<feature type="domain" description="K Homology" evidence="4">
    <location>
        <begin position="255"/>
        <end position="330"/>
    </location>
</feature>
<accession>A0ABP0UW46</accession>
<feature type="compositionally biased region" description="Polar residues" evidence="3">
    <location>
        <begin position="375"/>
        <end position="384"/>
    </location>
</feature>
<feature type="compositionally biased region" description="Low complexity" evidence="3">
    <location>
        <begin position="353"/>
        <end position="374"/>
    </location>
</feature>
<dbReference type="CDD" id="cd22461">
    <property type="entry name" value="KH-I_PEPPER_like_rpt3"/>
    <property type="match status" value="1"/>
</dbReference>
<feature type="compositionally biased region" description="Low complexity" evidence="3">
    <location>
        <begin position="99"/>
        <end position="110"/>
    </location>
</feature>
<organism evidence="5 6">
    <name type="scientific">Sphagnum troendelagicum</name>
    <dbReference type="NCBI Taxonomy" id="128251"/>
    <lineage>
        <taxon>Eukaryota</taxon>
        <taxon>Viridiplantae</taxon>
        <taxon>Streptophyta</taxon>
        <taxon>Embryophyta</taxon>
        <taxon>Bryophyta</taxon>
        <taxon>Sphagnophytina</taxon>
        <taxon>Sphagnopsida</taxon>
        <taxon>Sphagnales</taxon>
        <taxon>Sphagnaceae</taxon>
        <taxon>Sphagnum</taxon>
    </lineage>
</organism>
<dbReference type="EMBL" id="OZ019899">
    <property type="protein sequence ID" value="CAK9231576.1"/>
    <property type="molecule type" value="Genomic_DNA"/>
</dbReference>
<dbReference type="SMART" id="SM00322">
    <property type="entry name" value="KH"/>
    <property type="match status" value="3"/>
</dbReference>
<evidence type="ECO:0000256" key="2">
    <source>
        <dbReference type="PROSITE-ProRule" id="PRU00117"/>
    </source>
</evidence>
<feature type="region of interest" description="Disordered" evidence="3">
    <location>
        <begin position="353"/>
        <end position="429"/>
    </location>
</feature>
<feature type="region of interest" description="Disordered" evidence="3">
    <location>
        <begin position="42"/>
        <end position="110"/>
    </location>
</feature>
<keyword evidence="6" id="KW-1185">Reference proteome</keyword>
<proteinExistence type="predicted"/>
<feature type="region of interest" description="Disordered" evidence="3">
    <location>
        <begin position="123"/>
        <end position="158"/>
    </location>
</feature>
<gene>
    <name evidence="5" type="ORF">CSSPTR1EN2_LOCUS20755</name>
</gene>
<dbReference type="Pfam" id="PF00013">
    <property type="entry name" value="KH_1"/>
    <property type="match status" value="3"/>
</dbReference>
<dbReference type="Gene3D" id="3.30.310.210">
    <property type="match status" value="1"/>
</dbReference>
<dbReference type="Proteomes" id="UP001497512">
    <property type="component" value="Chromosome 7"/>
</dbReference>
<evidence type="ECO:0000256" key="1">
    <source>
        <dbReference type="ARBA" id="ARBA00022737"/>
    </source>
</evidence>
<protein>
    <recommendedName>
        <fullName evidence="4">K Homology domain-containing protein</fullName>
    </recommendedName>
</protein>
<dbReference type="InterPro" id="IPR004088">
    <property type="entry name" value="KH_dom_type_1"/>
</dbReference>
<feature type="compositionally biased region" description="Low complexity" evidence="3">
    <location>
        <begin position="75"/>
        <end position="88"/>
    </location>
</feature>
<feature type="domain" description="K Homology" evidence="4">
    <location>
        <begin position="161"/>
        <end position="234"/>
    </location>
</feature>
<dbReference type="InterPro" id="IPR004087">
    <property type="entry name" value="KH_dom"/>
</dbReference>
<evidence type="ECO:0000259" key="4">
    <source>
        <dbReference type="SMART" id="SM00322"/>
    </source>
</evidence>
<dbReference type="Gene3D" id="3.30.1370.10">
    <property type="entry name" value="K Homology domain, type 1"/>
    <property type="match status" value="1"/>
</dbReference>
<dbReference type="SUPFAM" id="SSF54791">
    <property type="entry name" value="Eukaryotic type KH-domain (KH-domain type I)"/>
    <property type="match status" value="3"/>
</dbReference>
<name>A0ABP0UW46_9BRYO</name>
<sequence>MEEVAVPAAVAAADAVPAEEEQQQDVEFHQGAEELQLQELQFQQEQQQPELVVDEPESVQSEVSSQEKVEEFLQGDDVQQQVVVQTVGEEVHHEEEGTGLEVQQPEEQQPEGVIAPAALLSQEQQQEEEVQQKDGGISVSQKRDRDEQEKEADKKWSGWPGDNAFRLMVPVQKVGGIIGRKGEFVKKMCEDTRSRIKILEGVPGTPERIVLVSAREEPDAIISPAMEGLLRVHRRVIEGTEPETTTDGEIAGGGGPVASRLLVAATQAGSLIGRQGATIKSIQDASGATVRVLPPEDLPLCALSDDRVVEIQGEARLVQRAMEMVVSHLRKFLVDRSVLTLFELNRAMTSQQQQSAPSAWQPSNTGMQHQQQQQAPSYASTNDTAYYPQPAADLSQHHQQQQQDHLHQHHHHGVSMYGRDPSMTSVAAPPPTPVITQVTQHMQIPLSYADAVIGTAGANISYMRHTSGATITIQETRGVPGEMTVEIHGSASQVQTAQQLVQNFMSGATGAPQAAYSNSVDTSYSSYPTQASMYPTNPATGPTTAAYASHYNTSYGY</sequence>
<evidence type="ECO:0000313" key="5">
    <source>
        <dbReference type="EMBL" id="CAK9231576.1"/>
    </source>
</evidence>
<reference evidence="5" key="1">
    <citation type="submission" date="2024-02" db="EMBL/GenBank/DDBJ databases">
        <authorList>
            <consortium name="ELIXIR-Norway"/>
            <consortium name="Elixir Norway"/>
        </authorList>
    </citation>
    <scope>NUCLEOTIDE SEQUENCE</scope>
</reference>
<feature type="compositionally biased region" description="Basic and acidic residues" evidence="3">
    <location>
        <begin position="141"/>
        <end position="156"/>
    </location>
</feature>
<keyword evidence="1" id="KW-0677">Repeat</keyword>
<feature type="compositionally biased region" description="Low complexity" evidence="3">
    <location>
        <begin position="42"/>
        <end position="51"/>
    </location>
</feature>
<keyword evidence="2" id="KW-0694">RNA-binding</keyword>
<evidence type="ECO:0000313" key="6">
    <source>
        <dbReference type="Proteomes" id="UP001497512"/>
    </source>
</evidence>
<evidence type="ECO:0000256" key="3">
    <source>
        <dbReference type="SAM" id="MobiDB-lite"/>
    </source>
</evidence>
<feature type="domain" description="K Homology" evidence="4">
    <location>
        <begin position="436"/>
        <end position="506"/>
    </location>
</feature>